<dbReference type="InterPro" id="IPR027450">
    <property type="entry name" value="AlkB-like"/>
</dbReference>
<organism evidence="4 5">
    <name type="scientific">Aspergillus ochraceoroseus</name>
    <dbReference type="NCBI Taxonomy" id="138278"/>
    <lineage>
        <taxon>Eukaryota</taxon>
        <taxon>Fungi</taxon>
        <taxon>Dikarya</taxon>
        <taxon>Ascomycota</taxon>
        <taxon>Pezizomycotina</taxon>
        <taxon>Eurotiomycetes</taxon>
        <taxon>Eurotiomycetidae</taxon>
        <taxon>Eurotiales</taxon>
        <taxon>Aspergillaceae</taxon>
        <taxon>Aspergillus</taxon>
        <taxon>Aspergillus subgen. Nidulantes</taxon>
    </lineage>
</organism>
<sequence>MDAARVYETRSRRLDKQPHPIINARISRRKKTPPRRKSAPIPSRPIPSHPSGDFRLARRGWRTPRMADCRPELSDAIPWFRAVQGGVYHNGNICWGFLLDADSGIRSYIDDEVVITRVGGGCVKDAEGNLVLTKDQDSDSTALRSILNSMALNIPVGMIIGDRNTLLQRKLPHRYNILSFFRISHVWYEKIGKKTGARVRFEKLDLASKSWWALKGSSPAAPPDQRNFDMKPETKQCAGCLQTSARVYDEGWMCLHPSCKLFWTINASAPPETLTFHPGFLESRLRPDPEIQPHFSLVPSLLSTLNDGDQDISSARIAWKGIVCPRCCRCISRRFWNGWKCTDYDLQCSSGHVQNRCPFEKLTTMHPVSLRSVIDDFELSPIKRALFFDPKFAMPEIDDRTFFPYRKLSYRIPGAGYITHFVSSQSINTRPNGPNDLFNQLQVADAGLRRYPLQQSVVAGTLTAHFAVNYGMPYKYIVSVDSRGFSNASDAILRSLGRLTWATEQAVQGQSTEQDPLLLPNELLLLGYFEDMKIGYHDDGESSLGPTIATLSLGAKSTMLVRMKYKYYHGRSKAKKLLDSDPVLQGCEFFAQRAELKHRWERGDIAKPEYDRGRETIVAKTRTGDPPPCVKMELHHGDLVVMHGAGLQRFYEHSVIPEKKLRFALTARYIKPEDVDPAELRKGKFTLAPDQVYDGK</sequence>
<dbReference type="PANTHER" id="PTHR31573:SF4">
    <property type="entry name" value="FE2OG DIOXYGENASE DOMAIN-CONTAINING PROTEIN"/>
    <property type="match status" value="1"/>
</dbReference>
<evidence type="ECO:0000259" key="3">
    <source>
        <dbReference type="Pfam" id="PF13532"/>
    </source>
</evidence>
<protein>
    <recommendedName>
        <fullName evidence="3">Alpha-ketoglutarate-dependent dioxygenase AlkB-like domain-containing protein</fullName>
    </recommendedName>
</protein>
<dbReference type="SUPFAM" id="SSF51197">
    <property type="entry name" value="Clavaminate synthase-like"/>
    <property type="match status" value="1"/>
</dbReference>
<dbReference type="GO" id="GO:0051747">
    <property type="term" value="F:cytosine C-5 DNA demethylase activity"/>
    <property type="evidence" value="ECO:0007669"/>
    <property type="project" value="TreeGrafter"/>
</dbReference>
<dbReference type="Pfam" id="PF13532">
    <property type="entry name" value="2OG-FeII_Oxy_2"/>
    <property type="match status" value="1"/>
</dbReference>
<accession>A0A0F8UNE1</accession>
<dbReference type="GO" id="GO:0008198">
    <property type="term" value="F:ferrous iron binding"/>
    <property type="evidence" value="ECO:0007669"/>
    <property type="project" value="TreeGrafter"/>
</dbReference>
<feature type="binding site" evidence="1">
    <location>
        <position position="653"/>
    </location>
    <ligand>
        <name>2-oxoglutarate</name>
        <dbReference type="ChEBI" id="CHEBI:16810"/>
    </ligand>
</feature>
<dbReference type="InterPro" id="IPR032852">
    <property type="entry name" value="ALKBH2"/>
</dbReference>
<feature type="compositionally biased region" description="Basic residues" evidence="2">
    <location>
        <begin position="26"/>
        <end position="38"/>
    </location>
</feature>
<dbReference type="InterPro" id="IPR037151">
    <property type="entry name" value="AlkB-like_sf"/>
</dbReference>
<dbReference type="GO" id="GO:0006307">
    <property type="term" value="P:DNA alkylation repair"/>
    <property type="evidence" value="ECO:0007669"/>
    <property type="project" value="TreeGrafter"/>
</dbReference>
<evidence type="ECO:0000256" key="2">
    <source>
        <dbReference type="SAM" id="MobiDB-lite"/>
    </source>
</evidence>
<evidence type="ECO:0000313" key="4">
    <source>
        <dbReference type="EMBL" id="KKK21038.1"/>
    </source>
</evidence>
<evidence type="ECO:0000313" key="5">
    <source>
        <dbReference type="Proteomes" id="UP000034947"/>
    </source>
</evidence>
<dbReference type="EMBL" id="JYKN01001300">
    <property type="protein sequence ID" value="KKK21038.1"/>
    <property type="molecule type" value="Genomic_DNA"/>
</dbReference>
<dbReference type="AlphaFoldDB" id="A0A0F8UNE1"/>
<feature type="domain" description="Alpha-ketoglutarate-dependent dioxygenase AlkB-like" evidence="3">
    <location>
        <begin position="414"/>
        <end position="660"/>
    </location>
</feature>
<evidence type="ECO:0000256" key="1">
    <source>
        <dbReference type="PIRSR" id="PIRSR632852-1"/>
    </source>
</evidence>
<dbReference type="GO" id="GO:0035516">
    <property type="term" value="F:broad specificity oxidative DNA demethylase activity"/>
    <property type="evidence" value="ECO:0007669"/>
    <property type="project" value="TreeGrafter"/>
</dbReference>
<feature type="compositionally biased region" description="Basic and acidic residues" evidence="2">
    <location>
        <begin position="1"/>
        <end position="18"/>
    </location>
</feature>
<dbReference type="Proteomes" id="UP000034947">
    <property type="component" value="Unassembled WGS sequence"/>
</dbReference>
<dbReference type="Gene3D" id="2.60.120.590">
    <property type="entry name" value="Alpha-ketoglutarate-dependent dioxygenase AlkB-like"/>
    <property type="match status" value="1"/>
</dbReference>
<keyword evidence="5" id="KW-1185">Reference proteome</keyword>
<proteinExistence type="predicted"/>
<name>A0A0F8UNE1_9EURO</name>
<dbReference type="PANTHER" id="PTHR31573">
    <property type="entry name" value="ALPHA-KETOGLUTARATE-DEPENDENT DIOXYGENASE ALKB HOMOLOG 2"/>
    <property type="match status" value="1"/>
</dbReference>
<feature type="region of interest" description="Disordered" evidence="2">
    <location>
        <begin position="1"/>
        <end position="52"/>
    </location>
</feature>
<dbReference type="OrthoDB" id="2163491at2759"/>
<reference evidence="4 5" key="1">
    <citation type="submission" date="2015-02" db="EMBL/GenBank/DDBJ databases">
        <title>Draft Genome Sequences of Two Closely-Related Aflatoxigenic Aspergillus Species Obtained from the Cote d'Ivoire.</title>
        <authorList>
            <person name="Moore G.G."/>
            <person name="Beltz S.B."/>
            <person name="Mack B.M."/>
        </authorList>
    </citation>
    <scope>NUCLEOTIDE SEQUENCE [LARGE SCALE GENOMIC DNA]</scope>
    <source>
        <strain evidence="4 5">SRRC1432</strain>
    </source>
</reference>
<feature type="binding site" evidence="1">
    <location>
        <position position="537"/>
    </location>
    <ligand>
        <name>2-oxoglutarate</name>
        <dbReference type="ChEBI" id="CHEBI:16810"/>
    </ligand>
</feature>
<dbReference type="VEuPathDB" id="FungiDB:P175DRAFT_0478639"/>
<gene>
    <name evidence="4" type="ORF">AOCH_004152</name>
</gene>
<comment type="caution">
    <text evidence="4">The sequence shown here is derived from an EMBL/GenBank/DDBJ whole genome shotgun (WGS) entry which is preliminary data.</text>
</comment>